<gene>
    <name evidence="2" type="ORF">BN1180_04160</name>
</gene>
<sequence length="58" mass="7176">MFKQSIRFPLIYFVVLTVWQFIANTEVNWIDNIMVCLIMFLIIVLYKWSEIPYKWNKD</sequence>
<keyword evidence="1" id="KW-0812">Transmembrane</keyword>
<dbReference type="Proteomes" id="UP000182110">
    <property type="component" value="Unassembled WGS sequence"/>
</dbReference>
<keyword evidence="1" id="KW-0472">Membrane</keyword>
<dbReference type="EMBL" id="CCXW01000001">
    <property type="protein sequence ID" value="CEG33972.1"/>
    <property type="molecule type" value="Genomic_DNA"/>
</dbReference>
<reference evidence="2 3" key="1">
    <citation type="journal article" date="2014" name="Genome Announc.">
        <title>Genome Sequence of Bacillus simplex Strain P558, Isolated from a Human Fecal Sample.</title>
        <authorList>
            <person name="Croce O."/>
            <person name="Hugon P."/>
            <person name="Lagier J.C."/>
            <person name="Bibi F."/>
            <person name="Robert C."/>
            <person name="Azhar E.I."/>
            <person name="Raoult D."/>
            <person name="Fournier P.E."/>
        </authorList>
    </citation>
    <scope>NUCLEOTIDE SEQUENCE [LARGE SCALE GENOMIC DNA]</scope>
    <source>
        <strain evidence="2 3">P558</strain>
    </source>
</reference>
<feature type="transmembrane region" description="Helical" evidence="1">
    <location>
        <begin position="29"/>
        <end position="48"/>
    </location>
</feature>
<keyword evidence="3" id="KW-1185">Reference proteome</keyword>
<proteinExistence type="predicted"/>
<name>A0AAN2TU78_9BACI</name>
<evidence type="ECO:0000256" key="1">
    <source>
        <dbReference type="SAM" id="Phobius"/>
    </source>
</evidence>
<keyword evidence="1" id="KW-1133">Transmembrane helix</keyword>
<protein>
    <submittedName>
        <fullName evidence="2">Uncharacterized protein</fullName>
    </submittedName>
</protein>
<comment type="caution">
    <text evidence="2">The sequence shown here is derived from an EMBL/GenBank/DDBJ whole genome shotgun (WGS) entry which is preliminary data.</text>
</comment>
<feature type="transmembrane region" description="Helical" evidence="1">
    <location>
        <begin position="7"/>
        <end position="23"/>
    </location>
</feature>
<accession>A0AAN2TU78</accession>
<organism evidence="2 3">
    <name type="scientific">Peribacillus simplex</name>
    <dbReference type="NCBI Taxonomy" id="1478"/>
    <lineage>
        <taxon>Bacteria</taxon>
        <taxon>Bacillati</taxon>
        <taxon>Bacillota</taxon>
        <taxon>Bacilli</taxon>
        <taxon>Bacillales</taxon>
        <taxon>Bacillaceae</taxon>
        <taxon>Peribacillus</taxon>
    </lineage>
</organism>
<dbReference type="AlphaFoldDB" id="A0AAN2TU78"/>
<evidence type="ECO:0000313" key="2">
    <source>
        <dbReference type="EMBL" id="CEG33972.1"/>
    </source>
</evidence>
<evidence type="ECO:0000313" key="3">
    <source>
        <dbReference type="Proteomes" id="UP000182110"/>
    </source>
</evidence>